<comment type="caution">
    <text evidence="1">The sequence shown here is derived from an EMBL/GenBank/DDBJ whole genome shotgun (WGS) entry which is preliminary data.</text>
</comment>
<proteinExistence type="predicted"/>
<organism evidence="1 2">
    <name type="scientific">Camellia lanceoleosa</name>
    <dbReference type="NCBI Taxonomy" id="1840588"/>
    <lineage>
        <taxon>Eukaryota</taxon>
        <taxon>Viridiplantae</taxon>
        <taxon>Streptophyta</taxon>
        <taxon>Embryophyta</taxon>
        <taxon>Tracheophyta</taxon>
        <taxon>Spermatophyta</taxon>
        <taxon>Magnoliopsida</taxon>
        <taxon>eudicotyledons</taxon>
        <taxon>Gunneridae</taxon>
        <taxon>Pentapetalae</taxon>
        <taxon>asterids</taxon>
        <taxon>Ericales</taxon>
        <taxon>Theaceae</taxon>
        <taxon>Camellia</taxon>
    </lineage>
</organism>
<evidence type="ECO:0000313" key="2">
    <source>
        <dbReference type="Proteomes" id="UP001060215"/>
    </source>
</evidence>
<evidence type="ECO:0000313" key="1">
    <source>
        <dbReference type="EMBL" id="KAI8001293.1"/>
    </source>
</evidence>
<protein>
    <submittedName>
        <fullName evidence="1">Cysteine-rich repeat secretory protein 38</fullName>
    </submittedName>
</protein>
<gene>
    <name evidence="1" type="ORF">LOK49_LG09G00402</name>
</gene>
<name>A0ACC0GJF3_9ERIC</name>
<reference evidence="1 2" key="1">
    <citation type="journal article" date="2022" name="Plant J.">
        <title>Chromosome-level genome of Camellia lanceoleosa provides a valuable resource for understanding genome evolution and self-incompatibility.</title>
        <authorList>
            <person name="Gong W."/>
            <person name="Xiao S."/>
            <person name="Wang L."/>
            <person name="Liao Z."/>
            <person name="Chang Y."/>
            <person name="Mo W."/>
            <person name="Hu G."/>
            <person name="Li W."/>
            <person name="Zhao G."/>
            <person name="Zhu H."/>
            <person name="Hu X."/>
            <person name="Ji K."/>
            <person name="Xiang X."/>
            <person name="Song Q."/>
            <person name="Yuan D."/>
            <person name="Jin S."/>
            <person name="Zhang L."/>
        </authorList>
    </citation>
    <scope>NUCLEOTIDE SEQUENCE [LARGE SCALE GENOMIC DNA]</scope>
    <source>
        <strain evidence="1">SQ_2022a</strain>
    </source>
</reference>
<keyword evidence="2" id="KW-1185">Reference proteome</keyword>
<accession>A0ACC0GJF3</accession>
<sequence>METDPPFHMWNVANATQPDKFNEILEKTFSNLSMYATSQTNVTSSIELQSTVRCTPDLSPTDCVTCLDFAVSGLRSLLDGKKGGRGLAPSCDIRYELYTFLLDPPVTAQPPALHPTGLIVTAAVVKVLQ</sequence>
<dbReference type="Proteomes" id="UP001060215">
    <property type="component" value="Chromosome 8"/>
</dbReference>
<dbReference type="EMBL" id="CM045765">
    <property type="protein sequence ID" value="KAI8001293.1"/>
    <property type="molecule type" value="Genomic_DNA"/>
</dbReference>